<dbReference type="STRING" id="418985.A0A1V9XPN9"/>
<dbReference type="Gene3D" id="3.40.50.10320">
    <property type="entry name" value="LmbE-like"/>
    <property type="match status" value="1"/>
</dbReference>
<dbReference type="InParanoid" id="A0A1V9XPN9"/>
<dbReference type="InterPro" id="IPR003737">
    <property type="entry name" value="GlcNAc_PI_deacetylase-related"/>
</dbReference>
<evidence type="ECO:0000256" key="3">
    <source>
        <dbReference type="SAM" id="Phobius"/>
    </source>
</evidence>
<dbReference type="InterPro" id="IPR024078">
    <property type="entry name" value="LmbE-like_dom_sf"/>
</dbReference>
<dbReference type="Pfam" id="PF02585">
    <property type="entry name" value="PIG-L"/>
    <property type="match status" value="1"/>
</dbReference>
<dbReference type="PANTHER" id="PTHR12993:SF11">
    <property type="entry name" value="N-ACETYLGLUCOSAMINYL-PHOSPHATIDYLINOSITOL DE-N-ACETYLASE"/>
    <property type="match status" value="1"/>
</dbReference>
<comment type="caution">
    <text evidence="4">The sequence shown here is derived from an EMBL/GenBank/DDBJ whole genome shotgun (WGS) entry which is preliminary data.</text>
</comment>
<keyword evidence="3" id="KW-0472">Membrane</keyword>
<dbReference type="EC" id="3.5.1.89" evidence="2"/>
<evidence type="ECO:0000313" key="4">
    <source>
        <dbReference type="EMBL" id="OQR75308.1"/>
    </source>
</evidence>
<sequence>MFVLSSLTAWPPLFWGVLITQLLALYFVYLFVANITLPSGRAIPGSRFLIVIAHPDDETMFFGPFLASEAEQNSELHVLCFSRGDFYVNGDVRRRELNRAVDRLGVSTKLVTVLGWPQFPDNPNIRWRMSDVRDVILDYCNGHPQIEAIVTFDAYGVSGHLNHLAIADAVKNLAKEPEFDQRIFTLESVSILRKYCRPLDEVFCAKWPPSYRYRVSETMAERVQWALLAHESQMLWFRHLYRWFSRYMRVNTFEELDKRRSHRKKLL</sequence>
<evidence type="ECO:0000313" key="5">
    <source>
        <dbReference type="Proteomes" id="UP000192247"/>
    </source>
</evidence>
<proteinExistence type="inferred from homology"/>
<dbReference type="GO" id="GO:0006506">
    <property type="term" value="P:GPI anchor biosynthetic process"/>
    <property type="evidence" value="ECO:0007669"/>
    <property type="project" value="UniProtKB-UniPathway"/>
</dbReference>
<dbReference type="PANTHER" id="PTHR12993">
    <property type="entry name" value="N-ACETYLGLUCOSAMINYL-PHOSPHATIDYLINOSITOL DE-N-ACETYLASE-RELATED"/>
    <property type="match status" value="1"/>
</dbReference>
<comment type="similarity">
    <text evidence="1">Belongs to the PIGL family.</text>
</comment>
<name>A0A1V9XPN9_9ACAR</name>
<keyword evidence="3" id="KW-1133">Transmembrane helix</keyword>
<reference evidence="4 5" key="1">
    <citation type="journal article" date="2017" name="Gigascience">
        <title>Draft genome of the honey bee ectoparasitic mite, Tropilaelaps mercedesae, is shaped by the parasitic life history.</title>
        <authorList>
            <person name="Dong X."/>
            <person name="Armstrong S.D."/>
            <person name="Xia D."/>
            <person name="Makepeace B.L."/>
            <person name="Darby A.C."/>
            <person name="Kadowaki T."/>
        </authorList>
    </citation>
    <scope>NUCLEOTIDE SEQUENCE [LARGE SCALE GENOMIC DNA]</scope>
    <source>
        <strain evidence="4">Wuxi-XJTLU</strain>
    </source>
</reference>
<evidence type="ECO:0000256" key="2">
    <source>
        <dbReference type="ARBA" id="ARBA00012176"/>
    </source>
</evidence>
<dbReference type="Proteomes" id="UP000192247">
    <property type="component" value="Unassembled WGS sequence"/>
</dbReference>
<keyword evidence="3" id="KW-0812">Transmembrane</keyword>
<dbReference type="OrthoDB" id="440160at2759"/>
<dbReference type="EMBL" id="MNPL01006564">
    <property type="protein sequence ID" value="OQR75308.1"/>
    <property type="molecule type" value="Genomic_DNA"/>
</dbReference>
<dbReference type="GO" id="GO:0000225">
    <property type="term" value="F:N-acetylglucosaminylphosphatidylinositol deacetylase activity"/>
    <property type="evidence" value="ECO:0007669"/>
    <property type="project" value="UniProtKB-EC"/>
</dbReference>
<dbReference type="FunCoup" id="A0A1V9XPN9">
    <property type="interactions" value="1246"/>
</dbReference>
<organism evidence="4 5">
    <name type="scientific">Tropilaelaps mercedesae</name>
    <dbReference type="NCBI Taxonomy" id="418985"/>
    <lineage>
        <taxon>Eukaryota</taxon>
        <taxon>Metazoa</taxon>
        <taxon>Ecdysozoa</taxon>
        <taxon>Arthropoda</taxon>
        <taxon>Chelicerata</taxon>
        <taxon>Arachnida</taxon>
        <taxon>Acari</taxon>
        <taxon>Parasitiformes</taxon>
        <taxon>Mesostigmata</taxon>
        <taxon>Gamasina</taxon>
        <taxon>Dermanyssoidea</taxon>
        <taxon>Laelapidae</taxon>
        <taxon>Tropilaelaps</taxon>
    </lineage>
</organism>
<evidence type="ECO:0000256" key="1">
    <source>
        <dbReference type="ARBA" id="ARBA00006066"/>
    </source>
</evidence>
<dbReference type="GO" id="GO:0005783">
    <property type="term" value="C:endoplasmic reticulum"/>
    <property type="evidence" value="ECO:0007669"/>
    <property type="project" value="TreeGrafter"/>
</dbReference>
<dbReference type="SUPFAM" id="SSF102588">
    <property type="entry name" value="LmbE-like"/>
    <property type="match status" value="1"/>
</dbReference>
<dbReference type="AlphaFoldDB" id="A0A1V9XPN9"/>
<dbReference type="GO" id="GO:0016020">
    <property type="term" value="C:membrane"/>
    <property type="evidence" value="ECO:0007669"/>
    <property type="project" value="GOC"/>
</dbReference>
<keyword evidence="5" id="KW-1185">Reference proteome</keyword>
<gene>
    <name evidence="4" type="ORF">BIW11_00796</name>
</gene>
<feature type="transmembrane region" description="Helical" evidence="3">
    <location>
        <begin position="12"/>
        <end position="32"/>
    </location>
</feature>
<dbReference type="UniPathway" id="UPA00196"/>
<protein>
    <recommendedName>
        <fullName evidence="2">N-acetylglucosaminylphosphatidylinositol deacetylase</fullName>
        <ecNumber evidence="2">3.5.1.89</ecNumber>
    </recommendedName>
</protein>
<accession>A0A1V9XPN9</accession>